<evidence type="ECO:0000256" key="1">
    <source>
        <dbReference type="SAM" id="MobiDB-lite"/>
    </source>
</evidence>
<dbReference type="Pfam" id="PF13385">
    <property type="entry name" value="Laminin_G_3"/>
    <property type="match status" value="1"/>
</dbReference>
<proteinExistence type="predicted"/>
<reference evidence="2 3" key="1">
    <citation type="journal article" date="2016" name="Nat. Commun.">
        <title>Thousands of microbial genomes shed light on interconnected biogeochemical processes in an aquifer system.</title>
        <authorList>
            <person name="Anantharaman K."/>
            <person name="Brown C.T."/>
            <person name="Hug L.A."/>
            <person name="Sharon I."/>
            <person name="Castelle C.J."/>
            <person name="Probst A.J."/>
            <person name="Thomas B.C."/>
            <person name="Singh A."/>
            <person name="Wilkins M.J."/>
            <person name="Karaoz U."/>
            <person name="Brodie E.L."/>
            <person name="Williams K.H."/>
            <person name="Hubbard S.S."/>
            <person name="Banfield J.F."/>
        </authorList>
    </citation>
    <scope>NUCLEOTIDE SEQUENCE [LARGE SCALE GENOMIC DNA]</scope>
</reference>
<feature type="region of interest" description="Disordered" evidence="1">
    <location>
        <begin position="65"/>
        <end position="121"/>
    </location>
</feature>
<dbReference type="EMBL" id="MHOD01000032">
    <property type="protein sequence ID" value="OGZ57342.1"/>
    <property type="molecule type" value="Genomic_DNA"/>
</dbReference>
<protein>
    <recommendedName>
        <fullName evidence="4">LamG-like jellyroll fold domain-containing protein</fullName>
    </recommendedName>
</protein>
<evidence type="ECO:0000313" key="3">
    <source>
        <dbReference type="Proteomes" id="UP000177932"/>
    </source>
</evidence>
<organism evidence="2 3">
    <name type="scientific">Candidatus Spechtbacteria bacterium RIFCSPHIGHO2_01_FULL_43_30</name>
    <dbReference type="NCBI Taxonomy" id="1802158"/>
    <lineage>
        <taxon>Bacteria</taxon>
        <taxon>Candidatus Spechtiibacteriota</taxon>
    </lineage>
</organism>
<evidence type="ECO:0008006" key="4">
    <source>
        <dbReference type="Google" id="ProtNLM"/>
    </source>
</evidence>
<dbReference type="InterPro" id="IPR013320">
    <property type="entry name" value="ConA-like_dom_sf"/>
</dbReference>
<dbReference type="AlphaFoldDB" id="A0A1G2H4D1"/>
<dbReference type="Proteomes" id="UP000177932">
    <property type="component" value="Unassembled WGS sequence"/>
</dbReference>
<evidence type="ECO:0000313" key="2">
    <source>
        <dbReference type="EMBL" id="OGZ57342.1"/>
    </source>
</evidence>
<dbReference type="STRING" id="1802158.A2827_03595"/>
<accession>A0A1G2H4D1</accession>
<name>A0A1G2H4D1_9BACT</name>
<sequence>MNFSFIKIITFGISALVLSAAFFVKSIHTNGEVEQFDGLSYIGSQNEGNISKNLLTENSEKIIMNPDNLENGGAEVLDDTTSQGDRNDQKNSTEEDNSEDLVANPLPENPSNGEKSVEDLEVPPKEEIIKETGVPPPWEGFISDGRTVKWAEGVIGNSIFFGSEDAWLNCGNSSSTRLLGTSDMTISAWIKQDMNAPLYPKDIVFKGRPRERWWSMTLRGESKNGSILFQADDSKVSISGGGVSGFIDNTWHHIAIVFKYENHSKVDDYGIVQEIRNWIITSYFDGELDKSWEDYDLKFNSSDDLLGVFGSEYPLVLGKCVFKGDPFSGPCYNYDGYLDELYIFNRDLSEDEIFSLYSGATNNPPVISKEKIIGYWPFDENFGEVAHDLSGNENDCLLQRKGA</sequence>
<dbReference type="Gene3D" id="2.60.120.200">
    <property type="match status" value="1"/>
</dbReference>
<dbReference type="SUPFAM" id="SSF49899">
    <property type="entry name" value="Concanavalin A-like lectins/glucanases"/>
    <property type="match status" value="1"/>
</dbReference>
<gene>
    <name evidence="2" type="ORF">A2827_03595</name>
</gene>
<comment type="caution">
    <text evidence="2">The sequence shown here is derived from an EMBL/GenBank/DDBJ whole genome shotgun (WGS) entry which is preliminary data.</text>
</comment>